<dbReference type="AlphaFoldDB" id="A0AAN0WD47"/>
<evidence type="ECO:0000313" key="1">
    <source>
        <dbReference type="EMBL" id="AJO23804.1"/>
    </source>
</evidence>
<proteinExistence type="predicted"/>
<name>A0AAN0WD47_HEYCO</name>
<dbReference type="Proteomes" id="UP000032024">
    <property type="component" value="Chromosome"/>
</dbReference>
<gene>
    <name evidence="1" type="ORF">SB48_HM08orf04811</name>
</gene>
<reference evidence="2" key="1">
    <citation type="submission" date="2015-01" db="EMBL/GenBank/DDBJ databases">
        <title>Comparative genome analysis of Bacillus coagulans HM-08, Clostridium butyricum HM-68, Bacillus subtilis HM-66 and Bacillus paralicheniformis BL-09.</title>
        <authorList>
            <person name="Zhang H."/>
        </authorList>
    </citation>
    <scope>NUCLEOTIDE SEQUENCE [LARGE SCALE GENOMIC DNA]</scope>
    <source>
        <strain evidence="2">HM-08</strain>
    </source>
</reference>
<organism evidence="1 2">
    <name type="scientific">Heyndrickxia coagulans</name>
    <name type="common">Weizmannia coagulans</name>
    <dbReference type="NCBI Taxonomy" id="1398"/>
    <lineage>
        <taxon>Bacteria</taxon>
        <taxon>Bacillati</taxon>
        <taxon>Bacillota</taxon>
        <taxon>Bacilli</taxon>
        <taxon>Bacillales</taxon>
        <taxon>Bacillaceae</taxon>
        <taxon>Heyndrickxia</taxon>
    </lineage>
</organism>
<sequence length="50" mass="5342">MRHFGLEAPLCFGRHSKSRGLDTFLAAGCADPVFPASCLKPACSFRTDVG</sequence>
<keyword evidence="2" id="KW-1185">Reference proteome</keyword>
<dbReference type="EMBL" id="CP010525">
    <property type="protein sequence ID" value="AJO23804.1"/>
    <property type="molecule type" value="Genomic_DNA"/>
</dbReference>
<accession>A0AAN0WD47</accession>
<evidence type="ECO:0000313" key="2">
    <source>
        <dbReference type="Proteomes" id="UP000032024"/>
    </source>
</evidence>
<protein>
    <submittedName>
        <fullName evidence="1">Uncharacterized protein</fullName>
    </submittedName>
</protein>